<reference evidence="2" key="2">
    <citation type="journal article" date="2018" name="Nat. Commun.">
        <title>Tailed giant Tupanvirus possesses the most complete translational apparatus of the known virosphere.</title>
        <authorList>
            <person name="Abrahao J."/>
            <person name="Silva L."/>
            <person name="Silva L.S."/>
            <person name="Khalil J.Y.B."/>
            <person name="Rodrigues R."/>
            <person name="Arantes T."/>
            <person name="Assis F."/>
            <person name="Boratto P."/>
            <person name="Andrade M."/>
            <person name="Kroon E.G."/>
            <person name="Ribeiro B."/>
            <person name="Bergier I."/>
            <person name="Seligmann H."/>
            <person name="Ghigo E."/>
            <person name="Colson P."/>
            <person name="Levasseur A."/>
            <person name="Kroemer G."/>
            <person name="Raoult D."/>
            <person name="La Scola B."/>
        </authorList>
    </citation>
    <scope>NUCLEOTIDE SEQUENCE [LARGE SCALE GENOMIC DNA]</scope>
    <source>
        <strain evidence="2">Deep ocean</strain>
    </source>
</reference>
<protein>
    <submittedName>
        <fullName evidence="2">Putative ORFan</fullName>
    </submittedName>
</protein>
<dbReference type="KEGG" id="vg:80517447"/>
<sequence>MQKMIFILVNLFMMTLANPIIDASYLSTKSTLINNQPFPSEHYFKYNNNNYHSGLMIFYIVTISLSYAYLIFKLFYKESTKNFINRKNIRVIHSYYSGNIGTGIDLEKIFSNVELDENNILSIQFRECIRISSNSRFNPKIASPFFKCLQILLRIENSNIYVRLFGNGNFYATTKKLKIFNQIAKKLIAISHSNEIYENESNEPNEPNEFVQNNSFSLLQKSCIYHFQINKRPSFENLDELYTNSYVKRCDVNPLFTKLTFNFNDIRCANAKIHDNGNVYVVINTPTNNQKKYISEIHKIIMNNF</sequence>
<evidence type="ECO:0000313" key="2">
    <source>
        <dbReference type="EMBL" id="QKU34137.1"/>
    </source>
</evidence>
<keyword evidence="1" id="KW-0472">Membrane</keyword>
<reference evidence="2" key="1">
    <citation type="submission" date="2017-06" db="EMBL/GenBank/DDBJ databases">
        <authorList>
            <person name="Assis F.L."/>
            <person name="Abrahao J.S."/>
            <person name="Silva L."/>
            <person name="Khalil J.B."/>
            <person name="Rodrigues R."/>
            <person name="Silva L.S."/>
            <person name="Boratto P."/>
            <person name="Andrade M."/>
            <person name="Kroon E.G."/>
            <person name="Ribeiro B."/>
            <person name="Bergier I."/>
            <person name="Seligmann H."/>
            <person name="Ghigo E."/>
            <person name="Colson P."/>
            <person name="Levasseur A."/>
            <person name="Raoult D."/>
            <person name="Scola B.L."/>
        </authorList>
    </citation>
    <scope>NUCLEOTIDE SEQUENCE</scope>
    <source>
        <strain evidence="2">Deep ocean</strain>
    </source>
</reference>
<accession>A0A6N1NMK2</accession>
<name>A0A6N1NMK2_9VIRU</name>
<evidence type="ECO:0000256" key="1">
    <source>
        <dbReference type="SAM" id="Phobius"/>
    </source>
</evidence>
<dbReference type="EMBL" id="MF405918">
    <property type="protein sequence ID" value="QKU34137.1"/>
    <property type="molecule type" value="Genomic_DNA"/>
</dbReference>
<keyword evidence="1" id="KW-1133">Transmembrane helix</keyword>
<proteinExistence type="predicted"/>
<organism evidence="2">
    <name type="scientific">Tupanvirus deep ocean</name>
    <dbReference type="NCBI Taxonomy" id="2126984"/>
    <lineage>
        <taxon>Viruses</taxon>
        <taxon>Varidnaviria</taxon>
        <taxon>Bamfordvirae</taxon>
        <taxon>Nucleocytoviricota</taxon>
        <taxon>Megaviricetes</taxon>
        <taxon>Imitervirales</taxon>
        <taxon>Mimiviridae</taxon>
        <taxon>Megamimivirinae</taxon>
        <taxon>Tupanvirus</taxon>
        <taxon>Tupanvirus altamarinense</taxon>
    </lineage>
</organism>
<feature type="transmembrane region" description="Helical" evidence="1">
    <location>
        <begin position="56"/>
        <end position="76"/>
    </location>
</feature>
<dbReference type="RefSeq" id="YP_010780756.1">
    <property type="nucleotide sequence ID" value="NC_075038.1"/>
</dbReference>
<dbReference type="GeneID" id="80517447"/>
<keyword evidence="1" id="KW-0812">Transmembrane</keyword>